<dbReference type="Pfam" id="PF00560">
    <property type="entry name" value="LRR_1"/>
    <property type="match status" value="1"/>
</dbReference>
<evidence type="ECO:0000313" key="9">
    <source>
        <dbReference type="EMBL" id="KAK8535502.1"/>
    </source>
</evidence>
<dbReference type="InterPro" id="IPR000719">
    <property type="entry name" value="Prot_kinase_dom"/>
</dbReference>
<dbReference type="PANTHER" id="PTHR48056">
    <property type="entry name" value="LRR RECEPTOR-LIKE SERINE/THREONINE-PROTEIN KINASE-RELATED"/>
    <property type="match status" value="1"/>
</dbReference>
<dbReference type="Gene3D" id="3.80.10.10">
    <property type="entry name" value="Ribonuclease Inhibitor"/>
    <property type="match status" value="1"/>
</dbReference>
<name>A0ABR2DCR0_9ROSI</name>
<keyword evidence="4" id="KW-0677">Repeat</keyword>
<dbReference type="SUPFAM" id="SSF52058">
    <property type="entry name" value="L domain-like"/>
    <property type="match status" value="1"/>
</dbReference>
<evidence type="ECO:0000313" key="10">
    <source>
        <dbReference type="Proteomes" id="UP001472677"/>
    </source>
</evidence>
<dbReference type="Gene3D" id="1.10.510.10">
    <property type="entry name" value="Transferase(Phosphotransferase) domain 1"/>
    <property type="match status" value="1"/>
</dbReference>
<organism evidence="9 10">
    <name type="scientific">Hibiscus sabdariffa</name>
    <name type="common">roselle</name>
    <dbReference type="NCBI Taxonomy" id="183260"/>
    <lineage>
        <taxon>Eukaryota</taxon>
        <taxon>Viridiplantae</taxon>
        <taxon>Streptophyta</taxon>
        <taxon>Embryophyta</taxon>
        <taxon>Tracheophyta</taxon>
        <taxon>Spermatophyta</taxon>
        <taxon>Magnoliopsida</taxon>
        <taxon>eudicotyledons</taxon>
        <taxon>Gunneridae</taxon>
        <taxon>Pentapetalae</taxon>
        <taxon>rosids</taxon>
        <taxon>malvids</taxon>
        <taxon>Malvales</taxon>
        <taxon>Malvaceae</taxon>
        <taxon>Malvoideae</taxon>
        <taxon>Hibiscus</taxon>
    </lineage>
</organism>
<dbReference type="PANTHER" id="PTHR48056:SF89">
    <property type="entry name" value="OS06G0585982 PROTEIN"/>
    <property type="match status" value="1"/>
</dbReference>
<dbReference type="EMBL" id="JBBPBM010000030">
    <property type="protein sequence ID" value="KAK8535502.1"/>
    <property type="molecule type" value="Genomic_DNA"/>
</dbReference>
<reference evidence="9 10" key="1">
    <citation type="journal article" date="2024" name="G3 (Bethesda)">
        <title>Genome assembly of Hibiscus sabdariffa L. provides insights into metabolisms of medicinal natural products.</title>
        <authorList>
            <person name="Kim T."/>
        </authorList>
    </citation>
    <scope>NUCLEOTIDE SEQUENCE [LARGE SCALE GENOMIC DNA]</scope>
    <source>
        <strain evidence="9">TK-2024</strain>
        <tissue evidence="9">Old leaves</tissue>
    </source>
</reference>
<protein>
    <recommendedName>
        <fullName evidence="8">Protein kinase domain-containing protein</fullName>
    </recommendedName>
</protein>
<sequence length="176" mass="19913">MQNKNILELFSNEFEGPIPKDIGRLSKLEKLLLHINNFAGYLPPSLMNCTNLVSLNLRVNHLEGDFSALQRLNTLDLGNNNITGEFPKELASQYALATQESNDQVDRSYLELPVFVMPNNATSQQLIWASMVATLRGDVYSFGVVMLELLTGKRPVDISRPKTSRELVSWVQRFEE</sequence>
<accession>A0ABR2DCR0</accession>
<keyword evidence="7" id="KW-0325">Glycoprotein</keyword>
<evidence type="ECO:0000256" key="2">
    <source>
        <dbReference type="ARBA" id="ARBA00022614"/>
    </source>
</evidence>
<evidence type="ECO:0000256" key="5">
    <source>
        <dbReference type="ARBA" id="ARBA00022989"/>
    </source>
</evidence>
<evidence type="ECO:0000256" key="1">
    <source>
        <dbReference type="ARBA" id="ARBA00004370"/>
    </source>
</evidence>
<dbReference type="Proteomes" id="UP001472677">
    <property type="component" value="Unassembled WGS sequence"/>
</dbReference>
<evidence type="ECO:0000256" key="6">
    <source>
        <dbReference type="ARBA" id="ARBA00023136"/>
    </source>
</evidence>
<keyword evidence="3" id="KW-0812">Transmembrane</keyword>
<proteinExistence type="predicted"/>
<evidence type="ECO:0000256" key="4">
    <source>
        <dbReference type="ARBA" id="ARBA00022737"/>
    </source>
</evidence>
<comment type="caution">
    <text evidence="9">The sequence shown here is derived from an EMBL/GenBank/DDBJ whole genome shotgun (WGS) entry which is preliminary data.</text>
</comment>
<keyword evidence="2" id="KW-0433">Leucine-rich repeat</keyword>
<dbReference type="InterPro" id="IPR001611">
    <property type="entry name" value="Leu-rich_rpt"/>
</dbReference>
<dbReference type="InterPro" id="IPR011009">
    <property type="entry name" value="Kinase-like_dom_sf"/>
</dbReference>
<dbReference type="InterPro" id="IPR050647">
    <property type="entry name" value="Plant_LRR-RLKs"/>
</dbReference>
<dbReference type="PROSITE" id="PS50011">
    <property type="entry name" value="PROTEIN_KINASE_DOM"/>
    <property type="match status" value="1"/>
</dbReference>
<evidence type="ECO:0000256" key="3">
    <source>
        <dbReference type="ARBA" id="ARBA00022692"/>
    </source>
</evidence>
<feature type="domain" description="Protein kinase" evidence="8">
    <location>
        <begin position="1"/>
        <end position="176"/>
    </location>
</feature>
<keyword evidence="5" id="KW-1133">Transmembrane helix</keyword>
<keyword evidence="6" id="KW-0472">Membrane</keyword>
<dbReference type="SUPFAM" id="SSF56112">
    <property type="entry name" value="Protein kinase-like (PK-like)"/>
    <property type="match status" value="1"/>
</dbReference>
<dbReference type="InterPro" id="IPR032675">
    <property type="entry name" value="LRR_dom_sf"/>
</dbReference>
<evidence type="ECO:0000259" key="8">
    <source>
        <dbReference type="PROSITE" id="PS50011"/>
    </source>
</evidence>
<gene>
    <name evidence="9" type="ORF">V6N12_057018</name>
</gene>
<comment type="subcellular location">
    <subcellularLocation>
        <location evidence="1">Membrane</location>
    </subcellularLocation>
</comment>
<keyword evidence="10" id="KW-1185">Reference proteome</keyword>
<evidence type="ECO:0000256" key="7">
    <source>
        <dbReference type="ARBA" id="ARBA00023180"/>
    </source>
</evidence>